<name>A0ABX1TXK6_9PROT</name>
<gene>
    <name evidence="1" type="ORF">E4Q23_14975</name>
</gene>
<evidence type="ECO:0000313" key="2">
    <source>
        <dbReference type="Proteomes" id="UP000749010"/>
    </source>
</evidence>
<keyword evidence="2" id="KW-1185">Reference proteome</keyword>
<dbReference type="Proteomes" id="UP000749010">
    <property type="component" value="Unassembled WGS sequence"/>
</dbReference>
<reference evidence="1 2" key="1">
    <citation type="submission" date="2019-03" db="EMBL/GenBank/DDBJ databases">
        <title>Metabolic reconstructions from genomes of highly enriched 'Candidatus Accumulibacter' and 'Candidatus Competibacter' bioreactor populations.</title>
        <authorList>
            <person name="Annavajhala M.K."/>
            <person name="Welles L."/>
            <person name="Abbas B."/>
            <person name="Sorokin D."/>
            <person name="Park H."/>
            <person name="Van Loosdrecht M."/>
            <person name="Chandran K."/>
        </authorList>
    </citation>
    <scope>NUCLEOTIDE SEQUENCE [LARGE SCALE GENOMIC DNA]</scope>
    <source>
        <strain evidence="1 2">SBR_S</strain>
    </source>
</reference>
<dbReference type="EMBL" id="SPMY01000043">
    <property type="protein sequence ID" value="NMQ28951.1"/>
    <property type="molecule type" value="Genomic_DNA"/>
</dbReference>
<accession>A0ABX1TXK6</accession>
<organism evidence="1 2">
    <name type="scientific">Candidatus Accumulibacter phosphatis</name>
    <dbReference type="NCBI Taxonomy" id="327160"/>
    <lineage>
        <taxon>Bacteria</taxon>
        <taxon>Pseudomonadati</taxon>
        <taxon>Pseudomonadota</taxon>
        <taxon>Betaproteobacteria</taxon>
        <taxon>Candidatus Accumulibacter</taxon>
    </lineage>
</organism>
<evidence type="ECO:0000313" key="1">
    <source>
        <dbReference type="EMBL" id="NMQ28951.1"/>
    </source>
</evidence>
<comment type="caution">
    <text evidence="1">The sequence shown here is derived from an EMBL/GenBank/DDBJ whole genome shotgun (WGS) entry which is preliminary data.</text>
</comment>
<proteinExistence type="predicted"/>
<sequence length="90" mass="9841">MHSSALDGQWLADVDFQFVKGTAPRIAAATGLPLPQSGCLITVRKTAILCRFDCHIGSQAPKRSVSVRLAHLQAIAFSLFVPVLERWHES</sequence>
<dbReference type="RefSeq" id="WP_169067401.1">
    <property type="nucleotide sequence ID" value="NZ_SPMY01000043.1"/>
</dbReference>
<protein>
    <submittedName>
        <fullName evidence="1">Uncharacterized protein</fullName>
    </submittedName>
</protein>